<feature type="domain" description="ABC transporter" evidence="6">
    <location>
        <begin position="6"/>
        <end position="237"/>
    </location>
</feature>
<dbReference type="InterPro" id="IPR050153">
    <property type="entry name" value="Metal_Ion_Import_ABC"/>
</dbReference>
<keyword evidence="3" id="KW-0547">Nucleotide-binding</keyword>
<dbReference type="PANTHER" id="PTHR42734:SF17">
    <property type="entry name" value="METAL TRANSPORT SYSTEM ATP-BINDING PROTEIN TM_0124-RELATED"/>
    <property type="match status" value="1"/>
</dbReference>
<dbReference type="KEGG" id="dfl:DFE_1968"/>
<protein>
    <submittedName>
        <fullName evidence="7">ABC transporter related protein</fullName>
    </submittedName>
</protein>
<dbReference type="GO" id="GO:0005524">
    <property type="term" value="F:ATP binding"/>
    <property type="evidence" value="ECO:0007669"/>
    <property type="project" value="UniProtKB-KW"/>
</dbReference>
<sequence length="279" mass="30391">MSEPVIEVRDLDFGYEGGPAILQGAHLTVRRGEYVAVLGPNGGGKSTLIKLLLGILEPEAGTIRVLGKTPAKVAGRLGYMPQYSGIGRELPARVIDMALMGLLDGTSRWFHWTRDERRRAERALDRVGMLSLKDRRITRLSGGQRQRALIARALVSDPEILFLDEPTASVDAEGRCALLELLAELNREVTIVYVSHDLSVVASGAHSVACVNGSVHFHPRPEITREMLTMMYGDKHTCPVEVFTHGDVPHRVVPHHGAPGCCPDREGHGAPSDGGHDHD</sequence>
<organism evidence="7 8">
    <name type="scientific">Desulfovibrio ferrophilus</name>
    <dbReference type="NCBI Taxonomy" id="241368"/>
    <lineage>
        <taxon>Bacteria</taxon>
        <taxon>Pseudomonadati</taxon>
        <taxon>Thermodesulfobacteriota</taxon>
        <taxon>Desulfovibrionia</taxon>
        <taxon>Desulfovibrionales</taxon>
        <taxon>Desulfovibrionaceae</taxon>
        <taxon>Desulfovibrio</taxon>
    </lineage>
</organism>
<dbReference type="InterPro" id="IPR027417">
    <property type="entry name" value="P-loop_NTPase"/>
</dbReference>
<evidence type="ECO:0000256" key="2">
    <source>
        <dbReference type="ARBA" id="ARBA00022448"/>
    </source>
</evidence>
<dbReference type="GO" id="GO:0016887">
    <property type="term" value="F:ATP hydrolysis activity"/>
    <property type="evidence" value="ECO:0007669"/>
    <property type="project" value="InterPro"/>
</dbReference>
<evidence type="ECO:0000313" key="7">
    <source>
        <dbReference type="EMBL" id="BBD08694.1"/>
    </source>
</evidence>
<dbReference type="PROSITE" id="PS00211">
    <property type="entry name" value="ABC_TRANSPORTER_1"/>
    <property type="match status" value="1"/>
</dbReference>
<reference evidence="7 8" key="1">
    <citation type="journal article" date="2018" name="Sci. Adv.">
        <title>Multi-heme cytochromes provide a pathway for survival in energy-limited environments.</title>
        <authorList>
            <person name="Deng X."/>
            <person name="Dohmae N."/>
            <person name="Nealson K.H."/>
            <person name="Hashimoto K."/>
            <person name="Okamoto A."/>
        </authorList>
    </citation>
    <scope>NUCLEOTIDE SEQUENCE [LARGE SCALE GENOMIC DNA]</scope>
    <source>
        <strain evidence="7 8">IS5</strain>
    </source>
</reference>
<evidence type="ECO:0000256" key="3">
    <source>
        <dbReference type="ARBA" id="ARBA00022741"/>
    </source>
</evidence>
<feature type="compositionally biased region" description="Basic and acidic residues" evidence="5">
    <location>
        <begin position="263"/>
        <end position="279"/>
    </location>
</feature>
<dbReference type="AlphaFoldDB" id="A0A2Z6AZN6"/>
<evidence type="ECO:0000256" key="5">
    <source>
        <dbReference type="SAM" id="MobiDB-lite"/>
    </source>
</evidence>
<dbReference type="PROSITE" id="PS50893">
    <property type="entry name" value="ABC_TRANSPORTER_2"/>
    <property type="match status" value="1"/>
</dbReference>
<proteinExistence type="inferred from homology"/>
<accession>A0A2Z6AZN6</accession>
<dbReference type="OrthoDB" id="9809450at2"/>
<dbReference type="SMART" id="SM00382">
    <property type="entry name" value="AAA"/>
    <property type="match status" value="1"/>
</dbReference>
<dbReference type="Gene3D" id="3.40.50.300">
    <property type="entry name" value="P-loop containing nucleotide triphosphate hydrolases"/>
    <property type="match status" value="1"/>
</dbReference>
<evidence type="ECO:0000256" key="4">
    <source>
        <dbReference type="ARBA" id="ARBA00022840"/>
    </source>
</evidence>
<evidence type="ECO:0000259" key="6">
    <source>
        <dbReference type="PROSITE" id="PS50893"/>
    </source>
</evidence>
<dbReference type="Proteomes" id="UP000269883">
    <property type="component" value="Chromosome"/>
</dbReference>
<keyword evidence="4" id="KW-0067">ATP-binding</keyword>
<keyword evidence="8" id="KW-1185">Reference proteome</keyword>
<name>A0A2Z6AZN6_9BACT</name>
<dbReference type="EMBL" id="AP017378">
    <property type="protein sequence ID" value="BBD08694.1"/>
    <property type="molecule type" value="Genomic_DNA"/>
</dbReference>
<gene>
    <name evidence="7" type="ORF">DFE_1968</name>
</gene>
<dbReference type="PANTHER" id="PTHR42734">
    <property type="entry name" value="METAL TRANSPORT SYSTEM ATP-BINDING PROTEIN TM_0124-RELATED"/>
    <property type="match status" value="1"/>
</dbReference>
<dbReference type="Pfam" id="PF00005">
    <property type="entry name" value="ABC_tran"/>
    <property type="match status" value="1"/>
</dbReference>
<evidence type="ECO:0000313" key="8">
    <source>
        <dbReference type="Proteomes" id="UP000269883"/>
    </source>
</evidence>
<evidence type="ECO:0000256" key="1">
    <source>
        <dbReference type="ARBA" id="ARBA00005417"/>
    </source>
</evidence>
<dbReference type="RefSeq" id="WP_126379008.1">
    <property type="nucleotide sequence ID" value="NZ_AP017378.1"/>
</dbReference>
<dbReference type="InterPro" id="IPR003439">
    <property type="entry name" value="ABC_transporter-like_ATP-bd"/>
</dbReference>
<dbReference type="InterPro" id="IPR017871">
    <property type="entry name" value="ABC_transporter-like_CS"/>
</dbReference>
<comment type="similarity">
    <text evidence="1">Belongs to the ABC transporter superfamily.</text>
</comment>
<feature type="region of interest" description="Disordered" evidence="5">
    <location>
        <begin position="259"/>
        <end position="279"/>
    </location>
</feature>
<dbReference type="SUPFAM" id="SSF52540">
    <property type="entry name" value="P-loop containing nucleoside triphosphate hydrolases"/>
    <property type="match status" value="1"/>
</dbReference>
<keyword evidence="2" id="KW-0813">Transport</keyword>
<dbReference type="InterPro" id="IPR003593">
    <property type="entry name" value="AAA+_ATPase"/>
</dbReference>